<dbReference type="EMBL" id="SNSC02000024">
    <property type="protein sequence ID" value="TID14026.1"/>
    <property type="molecule type" value="Genomic_DNA"/>
</dbReference>
<dbReference type="Proteomes" id="UP000298493">
    <property type="component" value="Unassembled WGS sequence"/>
</dbReference>
<protein>
    <submittedName>
        <fullName evidence="2">Uncharacterized protein</fullName>
    </submittedName>
</protein>
<proteinExistence type="predicted"/>
<evidence type="ECO:0000313" key="3">
    <source>
        <dbReference type="Proteomes" id="UP000298493"/>
    </source>
</evidence>
<organism evidence="2 3">
    <name type="scientific">Venturia nashicola</name>
    <dbReference type="NCBI Taxonomy" id="86259"/>
    <lineage>
        <taxon>Eukaryota</taxon>
        <taxon>Fungi</taxon>
        <taxon>Dikarya</taxon>
        <taxon>Ascomycota</taxon>
        <taxon>Pezizomycotina</taxon>
        <taxon>Dothideomycetes</taxon>
        <taxon>Pleosporomycetidae</taxon>
        <taxon>Venturiales</taxon>
        <taxon>Venturiaceae</taxon>
        <taxon>Venturia</taxon>
    </lineage>
</organism>
<accession>A0A4Z1P2P6</accession>
<name>A0A4Z1P2P6_9PEZI</name>
<evidence type="ECO:0000313" key="2">
    <source>
        <dbReference type="EMBL" id="TID14026.1"/>
    </source>
</evidence>
<dbReference type="AlphaFoldDB" id="A0A4Z1P2P6"/>
<feature type="compositionally biased region" description="Basic and acidic residues" evidence="1">
    <location>
        <begin position="148"/>
        <end position="174"/>
    </location>
</feature>
<evidence type="ECO:0000256" key="1">
    <source>
        <dbReference type="SAM" id="MobiDB-lite"/>
    </source>
</evidence>
<reference evidence="2 3" key="1">
    <citation type="submission" date="2019-04" db="EMBL/GenBank/DDBJ databases">
        <title>High contiguity whole genome sequence and gene annotation resource for two Venturia nashicola isolates.</title>
        <authorList>
            <person name="Prokchorchik M."/>
            <person name="Won K."/>
            <person name="Lee Y."/>
            <person name="Choi E.D."/>
            <person name="Segonzac C."/>
            <person name="Sohn K.H."/>
        </authorList>
    </citation>
    <scope>NUCLEOTIDE SEQUENCE [LARGE SCALE GENOMIC DNA]</scope>
    <source>
        <strain evidence="2 3">PRI2</strain>
    </source>
</reference>
<feature type="region of interest" description="Disordered" evidence="1">
    <location>
        <begin position="108"/>
        <end position="174"/>
    </location>
</feature>
<comment type="caution">
    <text evidence="2">The sequence shown here is derived from an EMBL/GenBank/DDBJ whole genome shotgun (WGS) entry which is preliminary data.</text>
</comment>
<sequence>MTAPRRAEIRVRRILRKLRLRRTRIEKVAGQERRPTRRTFRRRKRIPGTNVKVTVPSTDGAAEEYYAESFAITNLNPPLPPPAMKSERHPRLTGSVEKYPIDRFGNDAAFAHNPAPAPNDPNVYHPPGSQPLSKRGTFKNMYRKVKGDRKVREEEKERKEPRPEVKEAKKNVKAEKKQAYLFAKFDKALATRATNVVKASSA</sequence>
<gene>
    <name evidence="2" type="ORF">E6O75_ATG07258</name>
</gene>
<keyword evidence="3" id="KW-1185">Reference proteome</keyword>